<gene>
    <name evidence="2" type="ORF">GCM10009767_17500</name>
</gene>
<dbReference type="EMBL" id="BAAAOA010000017">
    <property type="protein sequence ID" value="GAA1758787.1"/>
    <property type="molecule type" value="Genomic_DNA"/>
</dbReference>
<name>A0ABN2KKQ1_9MICC</name>
<dbReference type="Gene3D" id="3.10.450.50">
    <property type="match status" value="1"/>
</dbReference>
<reference evidence="2 3" key="1">
    <citation type="journal article" date="2019" name="Int. J. Syst. Evol. Microbiol.">
        <title>The Global Catalogue of Microorganisms (GCM) 10K type strain sequencing project: providing services to taxonomists for standard genome sequencing and annotation.</title>
        <authorList>
            <consortium name="The Broad Institute Genomics Platform"/>
            <consortium name="The Broad Institute Genome Sequencing Center for Infectious Disease"/>
            <person name="Wu L."/>
            <person name="Ma J."/>
        </authorList>
    </citation>
    <scope>NUCLEOTIDE SEQUENCE [LARGE SCALE GENOMIC DNA]</scope>
    <source>
        <strain evidence="2 3">JCM 14735</strain>
    </source>
</reference>
<evidence type="ECO:0000313" key="3">
    <source>
        <dbReference type="Proteomes" id="UP001501204"/>
    </source>
</evidence>
<dbReference type="Pfam" id="PF12680">
    <property type="entry name" value="SnoaL_2"/>
    <property type="match status" value="1"/>
</dbReference>
<dbReference type="SUPFAM" id="SSF54427">
    <property type="entry name" value="NTF2-like"/>
    <property type="match status" value="1"/>
</dbReference>
<proteinExistence type="predicted"/>
<dbReference type="PANTHER" id="PTHR38436">
    <property type="entry name" value="POLYKETIDE CYCLASE SNOAL-LIKE DOMAIN"/>
    <property type="match status" value="1"/>
</dbReference>
<keyword evidence="3" id="KW-1185">Reference proteome</keyword>
<dbReference type="Proteomes" id="UP001501204">
    <property type="component" value="Unassembled WGS sequence"/>
</dbReference>
<accession>A0ABN2KKQ1</accession>
<protein>
    <recommendedName>
        <fullName evidence="1">SnoaL-like domain-containing protein</fullName>
    </recommendedName>
</protein>
<dbReference type="InterPro" id="IPR009959">
    <property type="entry name" value="Cyclase_SnoaL-like"/>
</dbReference>
<feature type="domain" description="SnoaL-like" evidence="1">
    <location>
        <begin position="2"/>
        <end position="115"/>
    </location>
</feature>
<dbReference type="PANTHER" id="PTHR38436:SF1">
    <property type="entry name" value="ESTER CYCLASE"/>
    <property type="match status" value="1"/>
</dbReference>
<organism evidence="2 3">
    <name type="scientific">Kocuria aegyptia</name>
    <dbReference type="NCBI Taxonomy" id="330943"/>
    <lineage>
        <taxon>Bacteria</taxon>
        <taxon>Bacillati</taxon>
        <taxon>Actinomycetota</taxon>
        <taxon>Actinomycetes</taxon>
        <taxon>Micrococcales</taxon>
        <taxon>Micrococcaceae</taxon>
        <taxon>Kocuria</taxon>
    </lineage>
</organism>
<evidence type="ECO:0000313" key="2">
    <source>
        <dbReference type="EMBL" id="GAA1758787.1"/>
    </source>
</evidence>
<evidence type="ECO:0000259" key="1">
    <source>
        <dbReference type="Pfam" id="PF12680"/>
    </source>
</evidence>
<sequence>MKQWSAAFNAHDAVRVAALYAEDTCVSHPSYTGPLQGRKAVQDDTLAYMIAMPNVTSELTRIVGDQDCVAAEITISGVHAGPLVLATGELPPTGRRVRFPLALFCRFGPAGQIVEEHRYYDAPDLLRQLTH</sequence>
<dbReference type="InterPro" id="IPR032710">
    <property type="entry name" value="NTF2-like_dom_sf"/>
</dbReference>
<comment type="caution">
    <text evidence="2">The sequence shown here is derived from an EMBL/GenBank/DDBJ whole genome shotgun (WGS) entry which is preliminary data.</text>
</comment>
<dbReference type="InterPro" id="IPR037401">
    <property type="entry name" value="SnoaL-like"/>
</dbReference>